<dbReference type="Pfam" id="PF12697">
    <property type="entry name" value="Abhydrolase_6"/>
    <property type="match status" value="1"/>
</dbReference>
<organism evidence="2 3">
    <name type="scientific">Penicillium angulare</name>
    <dbReference type="NCBI Taxonomy" id="116970"/>
    <lineage>
        <taxon>Eukaryota</taxon>
        <taxon>Fungi</taxon>
        <taxon>Dikarya</taxon>
        <taxon>Ascomycota</taxon>
        <taxon>Pezizomycotina</taxon>
        <taxon>Eurotiomycetes</taxon>
        <taxon>Eurotiomycetidae</taxon>
        <taxon>Eurotiales</taxon>
        <taxon>Aspergillaceae</taxon>
        <taxon>Penicillium</taxon>
    </lineage>
</organism>
<dbReference type="OrthoDB" id="408373at2759"/>
<dbReference type="GO" id="GO:0017000">
    <property type="term" value="P:antibiotic biosynthetic process"/>
    <property type="evidence" value="ECO:0007669"/>
    <property type="project" value="UniProtKB-ARBA"/>
</dbReference>
<dbReference type="InterPro" id="IPR000073">
    <property type="entry name" value="AB_hydrolase_1"/>
</dbReference>
<evidence type="ECO:0000313" key="2">
    <source>
        <dbReference type="EMBL" id="KAJ5106159.1"/>
    </source>
</evidence>
<dbReference type="GO" id="GO:0072330">
    <property type="term" value="P:monocarboxylic acid biosynthetic process"/>
    <property type="evidence" value="ECO:0007669"/>
    <property type="project" value="UniProtKB-ARBA"/>
</dbReference>
<reference evidence="2" key="1">
    <citation type="submission" date="2022-11" db="EMBL/GenBank/DDBJ databases">
        <authorList>
            <person name="Petersen C."/>
        </authorList>
    </citation>
    <scope>NUCLEOTIDE SEQUENCE</scope>
    <source>
        <strain evidence="2">IBT 30069</strain>
    </source>
</reference>
<accession>A0A9W9FTP9</accession>
<feature type="domain" description="AB hydrolase-1" evidence="1">
    <location>
        <begin position="8"/>
        <end position="248"/>
    </location>
</feature>
<gene>
    <name evidence="2" type="ORF">N7456_002834</name>
</gene>
<proteinExistence type="predicted"/>
<dbReference type="InterPro" id="IPR029058">
    <property type="entry name" value="AB_hydrolase_fold"/>
</dbReference>
<comment type="caution">
    <text evidence="2">The sequence shown here is derived from an EMBL/GenBank/DDBJ whole genome shotgun (WGS) entry which is preliminary data.</text>
</comment>
<protein>
    <recommendedName>
        <fullName evidence="1">AB hydrolase-1 domain-containing protein</fullName>
    </recommendedName>
</protein>
<reference evidence="2" key="2">
    <citation type="journal article" date="2023" name="IMA Fungus">
        <title>Comparative genomic study of the Penicillium genus elucidates a diverse pangenome and 15 lateral gene transfer events.</title>
        <authorList>
            <person name="Petersen C."/>
            <person name="Sorensen T."/>
            <person name="Nielsen M.R."/>
            <person name="Sondergaard T.E."/>
            <person name="Sorensen J.L."/>
            <person name="Fitzpatrick D.A."/>
            <person name="Frisvad J.C."/>
            <person name="Nielsen K.L."/>
        </authorList>
    </citation>
    <scope>NUCLEOTIDE SEQUENCE</scope>
    <source>
        <strain evidence="2">IBT 30069</strain>
    </source>
</reference>
<sequence length="260" mass="28269">MATSTPEIVLVSGAWHQPESYAKFRIALEAQGLTVHIPRLTTMNGERPPTTDLYTDSAAIRKFVTGLADAGRSLVVLMHSYGGQVGTEAIAGLGAETRQQQGLSGGVVKLVYIAGVANEEGQTMMDLPERFGRAHFIPIMMDFADDGTVVHRYPGERLVGPGRSDEELEEYVASLERWNGAGLRQPLKQCAWRDIPVCYVHTTKNDVGVPLDNQEIMVESMIAAGCEVQTFTLETGHCPNITKTEELVSIIGQIIEGIVS</sequence>
<evidence type="ECO:0000259" key="1">
    <source>
        <dbReference type="Pfam" id="PF12697"/>
    </source>
</evidence>
<dbReference type="Gene3D" id="3.40.50.1820">
    <property type="entry name" value="alpha/beta hydrolase"/>
    <property type="match status" value="1"/>
</dbReference>
<dbReference type="PANTHER" id="PTHR37017">
    <property type="entry name" value="AB HYDROLASE-1 DOMAIN-CONTAINING PROTEIN-RELATED"/>
    <property type="match status" value="1"/>
</dbReference>
<dbReference type="SUPFAM" id="SSF53474">
    <property type="entry name" value="alpha/beta-Hydrolases"/>
    <property type="match status" value="1"/>
</dbReference>
<dbReference type="AlphaFoldDB" id="A0A9W9FTP9"/>
<dbReference type="InterPro" id="IPR052897">
    <property type="entry name" value="Sec-Metab_Biosynth_Hydrolase"/>
</dbReference>
<name>A0A9W9FTP9_9EURO</name>
<dbReference type="PANTHER" id="PTHR37017:SF10">
    <property type="entry name" value="AB HYDROLASE-1 DOMAIN-CONTAINING PROTEIN"/>
    <property type="match status" value="1"/>
</dbReference>
<dbReference type="EMBL" id="JAPQKH010000003">
    <property type="protein sequence ID" value="KAJ5106159.1"/>
    <property type="molecule type" value="Genomic_DNA"/>
</dbReference>
<dbReference type="Proteomes" id="UP001149165">
    <property type="component" value="Unassembled WGS sequence"/>
</dbReference>
<evidence type="ECO:0000313" key="3">
    <source>
        <dbReference type="Proteomes" id="UP001149165"/>
    </source>
</evidence>
<keyword evidence="3" id="KW-1185">Reference proteome</keyword>